<evidence type="ECO:0000313" key="2">
    <source>
        <dbReference type="Proteomes" id="UP000013009"/>
    </source>
</evidence>
<keyword evidence="2" id="KW-1185">Reference proteome</keyword>
<reference evidence="1 2" key="1">
    <citation type="submission" date="2013-02" db="EMBL/GenBank/DDBJ databases">
        <title>The Genome Sequence of Acinetobacter sp. NIPH 1859.</title>
        <authorList>
            <consortium name="The Broad Institute Genome Sequencing Platform"/>
            <consortium name="The Broad Institute Genome Sequencing Center for Infectious Disease"/>
            <person name="Cerqueira G."/>
            <person name="Feldgarden M."/>
            <person name="Courvalin P."/>
            <person name="Perichon B."/>
            <person name="Grillot-Courvalin C."/>
            <person name="Clermont D."/>
            <person name="Rocha E."/>
            <person name="Yoon E.-J."/>
            <person name="Nemec A."/>
            <person name="Walker B."/>
            <person name="Young S.K."/>
            <person name="Zeng Q."/>
            <person name="Gargeya S."/>
            <person name="Fitzgerald M."/>
            <person name="Haas B."/>
            <person name="Abouelleil A."/>
            <person name="Alvarado L."/>
            <person name="Arachchi H.M."/>
            <person name="Berlin A.M."/>
            <person name="Chapman S.B."/>
            <person name="Dewar J."/>
            <person name="Goldberg J."/>
            <person name="Griggs A."/>
            <person name="Gujja S."/>
            <person name="Hansen M."/>
            <person name="Howarth C."/>
            <person name="Imamovic A."/>
            <person name="Larimer J."/>
            <person name="McCowan C."/>
            <person name="Murphy C."/>
            <person name="Neiman D."/>
            <person name="Pearson M."/>
            <person name="Priest M."/>
            <person name="Roberts A."/>
            <person name="Saif S."/>
            <person name="Shea T."/>
            <person name="Sisk P."/>
            <person name="Sykes S."/>
            <person name="Wortman J."/>
            <person name="Nusbaum C."/>
            <person name="Birren B."/>
        </authorList>
    </citation>
    <scope>NUCLEOTIDE SEQUENCE [LARGE SCALE GENOMIC DNA]</scope>
    <source>
        <strain evidence="1 2">NIPH 1859</strain>
    </source>
</reference>
<sequence length="113" mass="13145">MNLKILSLCFVATFLGVGCGEQPNKIAEYSAARKQFDLIDQQINALMDILDSPQTERAKLIKVLCHDYPEMFEKQYIPALLKLASKEYTEKQLRNELELVMSYYEHKLLIRCE</sequence>
<dbReference type="EMBL" id="APRZ01000014">
    <property type="protein sequence ID" value="ENX34780.1"/>
    <property type="molecule type" value="Genomic_DNA"/>
</dbReference>
<dbReference type="OrthoDB" id="6713526at2"/>
<name>N9R814_9GAMM</name>
<organism evidence="1 2">
    <name type="scientific">Acinetobacter colistiniresistens</name>
    <dbReference type="NCBI Taxonomy" id="280145"/>
    <lineage>
        <taxon>Bacteria</taxon>
        <taxon>Pseudomonadati</taxon>
        <taxon>Pseudomonadota</taxon>
        <taxon>Gammaproteobacteria</taxon>
        <taxon>Moraxellales</taxon>
        <taxon>Moraxellaceae</taxon>
        <taxon>Acinetobacter</taxon>
    </lineage>
</organism>
<gene>
    <name evidence="1" type="ORF">F889_01417</name>
</gene>
<dbReference type="HOGENOM" id="CLU_142672_0_0_6"/>
<dbReference type="PROSITE" id="PS51257">
    <property type="entry name" value="PROKAR_LIPOPROTEIN"/>
    <property type="match status" value="1"/>
</dbReference>
<dbReference type="Proteomes" id="UP000013009">
    <property type="component" value="Unassembled WGS sequence"/>
</dbReference>
<evidence type="ECO:0000313" key="1">
    <source>
        <dbReference type="EMBL" id="ENX34780.1"/>
    </source>
</evidence>
<proteinExistence type="predicted"/>
<accession>N9R814</accession>
<evidence type="ECO:0008006" key="3">
    <source>
        <dbReference type="Google" id="ProtNLM"/>
    </source>
</evidence>
<comment type="caution">
    <text evidence="1">The sequence shown here is derived from an EMBL/GenBank/DDBJ whole genome shotgun (WGS) entry which is preliminary data.</text>
</comment>
<dbReference type="AlphaFoldDB" id="N9R814"/>
<dbReference type="RefSeq" id="WP_005272008.1">
    <property type="nucleotide sequence ID" value="NZ_KB850194.1"/>
</dbReference>
<protein>
    <recommendedName>
        <fullName evidence="3">Lipoprotein</fullName>
    </recommendedName>
</protein>
<dbReference type="PATRIC" id="fig|1217695.3.peg.1378"/>